<feature type="binding site" evidence="2">
    <location>
        <position position="253"/>
    </location>
    <ligand>
        <name>substrate</name>
    </ligand>
</feature>
<feature type="binding site" evidence="2">
    <location>
        <position position="12"/>
    </location>
    <ligand>
        <name>Mg(2+)</name>
        <dbReference type="ChEBI" id="CHEBI:18420"/>
        <label>3</label>
    </ligand>
</feature>
<feature type="domain" description="PurM-like C-terminal" evidence="4">
    <location>
        <begin position="135"/>
        <end position="290"/>
    </location>
</feature>
<dbReference type="SUPFAM" id="SSF56042">
    <property type="entry name" value="PurM C-terminal domain-like"/>
    <property type="match status" value="1"/>
</dbReference>
<feature type="binding site" evidence="2">
    <location>
        <position position="204"/>
    </location>
    <ligand>
        <name>Mg(2+)</name>
        <dbReference type="ChEBI" id="CHEBI:18420"/>
        <label>5</label>
    </ligand>
</feature>
<evidence type="ECO:0000259" key="4">
    <source>
        <dbReference type="Pfam" id="PF02769"/>
    </source>
</evidence>
<dbReference type="GO" id="GO:0000287">
    <property type="term" value="F:magnesium ion binding"/>
    <property type="evidence" value="ECO:0007669"/>
    <property type="project" value="UniProtKB-UniRule"/>
</dbReference>
<feature type="binding site" evidence="2">
    <location>
        <position position="29"/>
    </location>
    <ligand>
        <name>Mg(2+)</name>
        <dbReference type="ChEBI" id="CHEBI:18420"/>
        <label>1</label>
    </ligand>
</feature>
<keyword evidence="2" id="KW-0547">Nucleotide-binding</keyword>
<dbReference type="Gene3D" id="3.90.650.10">
    <property type="entry name" value="PurM-like C-terminal domain"/>
    <property type="match status" value="1"/>
</dbReference>
<keyword evidence="6" id="KW-1185">Reference proteome</keyword>
<accession>A0A917MHW4</accession>
<dbReference type="GO" id="GO:0005524">
    <property type="term" value="F:ATP binding"/>
    <property type="evidence" value="ECO:0007669"/>
    <property type="project" value="UniProtKB-UniRule"/>
</dbReference>
<feature type="binding site" evidence="2">
    <location>
        <position position="310"/>
    </location>
    <ligand>
        <name>substrate</name>
    </ligand>
</feature>
<feature type="binding site" evidence="2">
    <location>
        <position position="36"/>
    </location>
    <ligand>
        <name>substrate</name>
    </ligand>
</feature>
<feature type="binding site" evidence="2">
    <location>
        <position position="29"/>
    </location>
    <ligand>
        <name>Mg(2+)</name>
        <dbReference type="ChEBI" id="CHEBI:18420"/>
        <label>2</label>
    </ligand>
</feature>
<keyword evidence="2" id="KW-0067">ATP-binding</keyword>
<feature type="domain" description="PurM-like N-terminal" evidence="3">
    <location>
        <begin position="11"/>
        <end position="123"/>
    </location>
</feature>
<protein>
    <recommendedName>
        <fullName evidence="2">Thiamine-monophosphate kinase</fullName>
        <shortName evidence="2">TMP kinase</shortName>
        <shortName evidence="2">Thiamine-phosphate kinase</shortName>
        <ecNumber evidence="2">2.7.4.16</ecNumber>
    </recommendedName>
</protein>
<dbReference type="GO" id="GO:0009229">
    <property type="term" value="P:thiamine diphosphate biosynthetic process"/>
    <property type="evidence" value="ECO:0007669"/>
    <property type="project" value="UniProtKB-UniRule"/>
</dbReference>
<dbReference type="NCBIfam" id="TIGR01379">
    <property type="entry name" value="thiL"/>
    <property type="match status" value="1"/>
</dbReference>
<evidence type="ECO:0000256" key="2">
    <source>
        <dbReference type="HAMAP-Rule" id="MF_02128"/>
    </source>
</evidence>
<reference evidence="5" key="1">
    <citation type="journal article" date="2014" name="Int. J. Syst. Evol. Microbiol.">
        <title>Complete genome sequence of Corynebacterium casei LMG S-19264T (=DSM 44701T), isolated from a smear-ripened cheese.</title>
        <authorList>
            <consortium name="US DOE Joint Genome Institute (JGI-PGF)"/>
            <person name="Walter F."/>
            <person name="Albersmeier A."/>
            <person name="Kalinowski J."/>
            <person name="Ruckert C."/>
        </authorList>
    </citation>
    <scope>NUCLEOTIDE SEQUENCE</scope>
    <source>
        <strain evidence="5">CGMCC 1.12214</strain>
    </source>
</reference>
<keyword evidence="2 5" id="KW-0418">Kinase</keyword>
<evidence type="ECO:0000256" key="1">
    <source>
        <dbReference type="ARBA" id="ARBA00022977"/>
    </source>
</evidence>
<dbReference type="SUPFAM" id="SSF55326">
    <property type="entry name" value="PurM N-terminal domain-like"/>
    <property type="match status" value="1"/>
</dbReference>
<dbReference type="HAMAP" id="MF_02128">
    <property type="entry name" value="TMP_kinase"/>
    <property type="match status" value="1"/>
</dbReference>
<dbReference type="InterPro" id="IPR006283">
    <property type="entry name" value="ThiL-like"/>
</dbReference>
<dbReference type="EC" id="2.7.4.16" evidence="2"/>
<dbReference type="Gene3D" id="3.30.1330.10">
    <property type="entry name" value="PurM-like, N-terminal domain"/>
    <property type="match status" value="1"/>
</dbReference>
<dbReference type="AlphaFoldDB" id="A0A917MHW4"/>
<evidence type="ECO:0000313" key="5">
    <source>
        <dbReference type="EMBL" id="GGH17475.1"/>
    </source>
</evidence>
<feature type="binding site" evidence="2">
    <location>
        <position position="57"/>
    </location>
    <ligand>
        <name>Mg(2+)</name>
        <dbReference type="ChEBI" id="CHEBI:18420"/>
        <label>2</label>
    </ligand>
</feature>
<organism evidence="5 6">
    <name type="scientific">Alsobacter metallidurans</name>
    <dbReference type="NCBI Taxonomy" id="340221"/>
    <lineage>
        <taxon>Bacteria</taxon>
        <taxon>Pseudomonadati</taxon>
        <taxon>Pseudomonadota</taxon>
        <taxon>Alphaproteobacteria</taxon>
        <taxon>Hyphomicrobiales</taxon>
        <taxon>Alsobacteraceae</taxon>
        <taxon>Alsobacter</taxon>
    </lineage>
</organism>
<proteinExistence type="inferred from homology"/>
<keyword evidence="2" id="KW-0460">Magnesium</keyword>
<dbReference type="InterPro" id="IPR036676">
    <property type="entry name" value="PurM-like_C_sf"/>
</dbReference>
<evidence type="ECO:0000313" key="6">
    <source>
        <dbReference type="Proteomes" id="UP000603912"/>
    </source>
</evidence>
<dbReference type="EMBL" id="BMES01000001">
    <property type="protein sequence ID" value="GGH17475.1"/>
    <property type="molecule type" value="Genomic_DNA"/>
</dbReference>
<comment type="caution">
    <text evidence="2">Lacks conserved residue(s) required for the propagation of feature annotation.</text>
</comment>
<feature type="binding site" evidence="2">
    <location>
        <position position="105"/>
    </location>
    <ligand>
        <name>Mg(2+)</name>
        <dbReference type="ChEBI" id="CHEBI:18420"/>
        <label>1</label>
    </ligand>
</feature>
<dbReference type="Pfam" id="PF02769">
    <property type="entry name" value="AIRS_C"/>
    <property type="match status" value="1"/>
</dbReference>
<dbReference type="PIRSF" id="PIRSF005303">
    <property type="entry name" value="Thiam_monoph_kin"/>
    <property type="match status" value="1"/>
</dbReference>
<feature type="binding site" evidence="2">
    <location>
        <position position="12"/>
    </location>
    <ligand>
        <name>Mg(2+)</name>
        <dbReference type="ChEBI" id="CHEBI:18420"/>
        <label>4</label>
    </ligand>
</feature>
<dbReference type="GO" id="GO:0009228">
    <property type="term" value="P:thiamine biosynthetic process"/>
    <property type="evidence" value="ECO:0007669"/>
    <property type="project" value="UniProtKB-KW"/>
</dbReference>
<dbReference type="CDD" id="cd02194">
    <property type="entry name" value="ThiL"/>
    <property type="match status" value="1"/>
</dbReference>
<dbReference type="GO" id="GO:0009030">
    <property type="term" value="F:thiamine-phosphate kinase activity"/>
    <property type="evidence" value="ECO:0007669"/>
    <property type="project" value="UniProtKB-UniRule"/>
</dbReference>
<comment type="catalytic activity">
    <reaction evidence="2">
        <text>thiamine phosphate + ATP = thiamine diphosphate + ADP</text>
        <dbReference type="Rhea" id="RHEA:15913"/>
        <dbReference type="ChEBI" id="CHEBI:30616"/>
        <dbReference type="ChEBI" id="CHEBI:37575"/>
        <dbReference type="ChEBI" id="CHEBI:58937"/>
        <dbReference type="ChEBI" id="CHEBI:456216"/>
        <dbReference type="EC" id="2.7.4.16"/>
    </reaction>
</comment>
<feature type="binding site" evidence="2">
    <location>
        <begin position="104"/>
        <end position="105"/>
    </location>
    <ligand>
        <name>ATP</name>
        <dbReference type="ChEBI" id="CHEBI:30616"/>
    </ligand>
</feature>
<feature type="binding site" evidence="2">
    <location>
        <position position="57"/>
    </location>
    <ligand>
        <name>Mg(2+)</name>
        <dbReference type="ChEBI" id="CHEBI:18420"/>
        <label>4</label>
    </ligand>
</feature>
<sequence>MAGEGGMALLDDAARLPGEAGRDLVLKVDAIVAGVHFFADDPPADIAWKALAVNLSDLAAKGATPRGFLLALALPPDWTEDWLAAFSQGLQAGADATGCPLLGGDTVKTPGPLTISVTALGSVPAGRMPVRMAAKAGDAILVSGAIGDAALGLALRLDPDAAWAGALNGADRAHLLDRYLRPQPRLTLAPALLAHARAAMDVSDGLVGDLRKMLKASGLGGRLDLDAVPLSRAAAAAVAREPALLERAVTGGDDYEILCTVAASEVSAFRAHAAALGVPMTPIGDVVASTPAELLLSRGGAPVSLAQGSFSHF</sequence>
<feature type="binding site" evidence="2">
    <location>
        <position position="131"/>
    </location>
    <ligand>
        <name>ATP</name>
        <dbReference type="ChEBI" id="CHEBI:30616"/>
    </ligand>
</feature>
<feature type="binding site" evidence="2">
    <location>
        <position position="203"/>
    </location>
    <ligand>
        <name>ATP</name>
        <dbReference type="ChEBI" id="CHEBI:30616"/>
    </ligand>
</feature>
<comment type="caution">
    <text evidence="5">The sequence shown here is derived from an EMBL/GenBank/DDBJ whole genome shotgun (WGS) entry which is preliminary data.</text>
</comment>
<feature type="binding site" evidence="2">
    <location>
        <position position="57"/>
    </location>
    <ligand>
        <name>Mg(2+)</name>
        <dbReference type="ChEBI" id="CHEBI:18420"/>
        <label>3</label>
    </ligand>
</feature>
<reference evidence="5" key="2">
    <citation type="submission" date="2020-09" db="EMBL/GenBank/DDBJ databases">
        <authorList>
            <person name="Sun Q."/>
            <person name="Zhou Y."/>
        </authorList>
    </citation>
    <scope>NUCLEOTIDE SEQUENCE</scope>
    <source>
        <strain evidence="5">CGMCC 1.12214</strain>
    </source>
</reference>
<dbReference type="PANTHER" id="PTHR30270">
    <property type="entry name" value="THIAMINE-MONOPHOSPHATE KINASE"/>
    <property type="match status" value="1"/>
</dbReference>
<dbReference type="InterPro" id="IPR016188">
    <property type="entry name" value="PurM-like_N"/>
</dbReference>
<name>A0A917MHW4_9HYPH</name>
<dbReference type="InterPro" id="IPR036921">
    <property type="entry name" value="PurM-like_N_sf"/>
</dbReference>
<comment type="pathway">
    <text evidence="2">Cofactor biosynthesis; thiamine diphosphate biosynthesis; thiamine diphosphate from thiamine phosphate: step 1/1.</text>
</comment>
<dbReference type="Proteomes" id="UP000603912">
    <property type="component" value="Unassembled WGS sequence"/>
</dbReference>
<feature type="binding site" evidence="2">
    <location>
        <position position="201"/>
    </location>
    <ligand>
        <name>Mg(2+)</name>
        <dbReference type="ChEBI" id="CHEBI:18420"/>
        <label>3</label>
    </ligand>
</feature>
<dbReference type="InterPro" id="IPR010918">
    <property type="entry name" value="PurM-like_C_dom"/>
</dbReference>
<keyword evidence="1 2" id="KW-0784">Thiamine biosynthesis</keyword>
<dbReference type="Pfam" id="PF00586">
    <property type="entry name" value="AIRS"/>
    <property type="match status" value="1"/>
</dbReference>
<keyword evidence="2" id="KW-0808">Transferase</keyword>
<dbReference type="PANTHER" id="PTHR30270:SF0">
    <property type="entry name" value="THIAMINE-MONOPHOSPHATE KINASE"/>
    <property type="match status" value="1"/>
</dbReference>
<comment type="function">
    <text evidence="2">Catalyzes the ATP-dependent phosphorylation of thiamine-monophosphate (TMP) to form thiamine-pyrophosphate (TPP), the active form of vitamin B1.</text>
</comment>
<gene>
    <name evidence="2 5" type="primary">thiL</name>
    <name evidence="5" type="ORF">GCM10007036_18940</name>
</gene>
<evidence type="ECO:0000259" key="3">
    <source>
        <dbReference type="Pfam" id="PF00586"/>
    </source>
</evidence>
<comment type="miscellaneous">
    <text evidence="2">Reaction mechanism of ThiL seems to utilize a direct, inline transfer of the gamma-phosphate of ATP to TMP rather than a phosphorylated enzyme intermediate.</text>
</comment>
<keyword evidence="2" id="KW-0479">Metal-binding</keyword>
<comment type="similarity">
    <text evidence="2">Belongs to the thiamine-monophosphate kinase family.</text>
</comment>